<evidence type="ECO:0000256" key="8">
    <source>
        <dbReference type="ARBA" id="ARBA00023170"/>
    </source>
</evidence>
<comment type="subcellular location">
    <subcellularLocation>
        <location evidence="1">Membrane</location>
        <topology evidence="1">Single-pass type I membrane protein</topology>
    </subcellularLocation>
</comment>
<dbReference type="Proteomes" id="UP000017836">
    <property type="component" value="Unassembled WGS sequence"/>
</dbReference>
<dbReference type="AlphaFoldDB" id="W1NDY6"/>
<dbReference type="OMA" id="RTIMQIC"/>
<dbReference type="Gramene" id="ERM93573">
    <property type="protein sequence ID" value="ERM93573"/>
    <property type="gene ID" value="AMTR_s00004p00110090"/>
</dbReference>
<dbReference type="SUPFAM" id="SSF52058">
    <property type="entry name" value="L domain-like"/>
    <property type="match status" value="1"/>
</dbReference>
<dbReference type="Pfam" id="PF23598">
    <property type="entry name" value="LRR_14"/>
    <property type="match status" value="1"/>
</dbReference>
<evidence type="ECO:0000256" key="4">
    <source>
        <dbReference type="ARBA" id="ARBA00022729"/>
    </source>
</evidence>
<dbReference type="PANTHER" id="PTHR48006:SF84">
    <property type="entry name" value="REPEAT TRANSMEMBRANE PROTEIN KINASE, PUTATIVE, EXPRESSED-RELATED"/>
    <property type="match status" value="1"/>
</dbReference>
<dbReference type="InterPro" id="IPR055414">
    <property type="entry name" value="LRR_R13L4/SHOC2-like"/>
</dbReference>
<dbReference type="KEGG" id="atr:18421527"/>
<dbReference type="FunFam" id="3.80.10.10:FF:000155">
    <property type="entry name" value="Putative inactive leucine-rich repeat receptor-like protein kinase"/>
    <property type="match status" value="1"/>
</dbReference>
<evidence type="ECO:0000256" key="6">
    <source>
        <dbReference type="ARBA" id="ARBA00022989"/>
    </source>
</evidence>
<protein>
    <recommendedName>
        <fullName evidence="11">Protein kinase domain-containing protein</fullName>
    </recommendedName>
</protein>
<dbReference type="SMART" id="SM00369">
    <property type="entry name" value="LRR_TYP"/>
    <property type="match status" value="4"/>
</dbReference>
<dbReference type="InterPro" id="IPR051824">
    <property type="entry name" value="LRR_Rcpt-Like_S/T_Kinase"/>
</dbReference>
<dbReference type="InterPro" id="IPR001245">
    <property type="entry name" value="Ser-Thr/Tyr_kinase_cat_dom"/>
</dbReference>
<feature type="domain" description="Protein kinase" evidence="11">
    <location>
        <begin position="497"/>
        <end position="774"/>
    </location>
</feature>
<dbReference type="PROSITE" id="PS50011">
    <property type="entry name" value="PROTEIN_KINASE_DOM"/>
    <property type="match status" value="1"/>
</dbReference>
<dbReference type="InterPro" id="IPR032675">
    <property type="entry name" value="LRR_dom_sf"/>
</dbReference>
<dbReference type="GO" id="GO:0004672">
    <property type="term" value="F:protein kinase activity"/>
    <property type="evidence" value="ECO:0000318"/>
    <property type="project" value="GO_Central"/>
</dbReference>
<dbReference type="InterPro" id="IPR003591">
    <property type="entry name" value="Leu-rich_rpt_typical-subtyp"/>
</dbReference>
<keyword evidence="9" id="KW-0325">Glycoprotein</keyword>
<evidence type="ECO:0000259" key="11">
    <source>
        <dbReference type="PROSITE" id="PS50011"/>
    </source>
</evidence>
<keyword evidence="3 10" id="KW-0812">Transmembrane</keyword>
<dbReference type="Pfam" id="PF07714">
    <property type="entry name" value="PK_Tyr_Ser-Thr"/>
    <property type="match status" value="1"/>
</dbReference>
<proteinExistence type="predicted"/>
<evidence type="ECO:0000313" key="12">
    <source>
        <dbReference type="EMBL" id="ERM93573.1"/>
    </source>
</evidence>
<reference evidence="13" key="1">
    <citation type="journal article" date="2013" name="Science">
        <title>The Amborella genome and the evolution of flowering plants.</title>
        <authorList>
            <consortium name="Amborella Genome Project"/>
        </authorList>
    </citation>
    <scope>NUCLEOTIDE SEQUENCE [LARGE SCALE GENOMIC DNA]</scope>
</reference>
<organism evidence="12 13">
    <name type="scientific">Amborella trichopoda</name>
    <dbReference type="NCBI Taxonomy" id="13333"/>
    <lineage>
        <taxon>Eukaryota</taxon>
        <taxon>Viridiplantae</taxon>
        <taxon>Streptophyta</taxon>
        <taxon>Embryophyta</taxon>
        <taxon>Tracheophyta</taxon>
        <taxon>Spermatophyta</taxon>
        <taxon>Magnoliopsida</taxon>
        <taxon>Amborellales</taxon>
        <taxon>Amborellaceae</taxon>
        <taxon>Amborella</taxon>
    </lineage>
</organism>
<dbReference type="STRING" id="13333.W1NDY6"/>
<dbReference type="PANTHER" id="PTHR48006">
    <property type="entry name" value="LEUCINE-RICH REPEAT-CONTAINING PROTEIN DDB_G0281931-RELATED"/>
    <property type="match status" value="1"/>
</dbReference>
<feature type="transmembrane region" description="Helical" evidence="10">
    <location>
        <begin position="408"/>
        <end position="432"/>
    </location>
</feature>
<keyword evidence="6 10" id="KW-1133">Transmembrane helix</keyword>
<keyword evidence="7 10" id="KW-0472">Membrane</keyword>
<dbReference type="InterPro" id="IPR000719">
    <property type="entry name" value="Prot_kinase_dom"/>
</dbReference>
<keyword evidence="13" id="KW-1185">Reference proteome</keyword>
<keyword evidence="8" id="KW-0675">Receptor</keyword>
<evidence type="ECO:0000256" key="1">
    <source>
        <dbReference type="ARBA" id="ARBA00004479"/>
    </source>
</evidence>
<gene>
    <name evidence="12" type="ORF">AMTR_s00004p00110090</name>
</gene>
<dbReference type="Gene3D" id="1.10.510.10">
    <property type="entry name" value="Transferase(Phosphotransferase) domain 1"/>
    <property type="match status" value="1"/>
</dbReference>
<dbReference type="GO" id="GO:0005524">
    <property type="term" value="F:ATP binding"/>
    <property type="evidence" value="ECO:0007669"/>
    <property type="project" value="InterPro"/>
</dbReference>
<dbReference type="FunFam" id="3.30.200.20:FF:000285">
    <property type="entry name" value="Putative inactive leucine-rich repeat receptor-like protein kinase"/>
    <property type="match status" value="1"/>
</dbReference>
<sequence length="795" mass="88276">MVKGENLPFLLLWVALIPVIILIFLPCTLQLQSSQAQALLRVQRLLGFPAVLSSWNNWTDFCNTPPASSLSVVCYEESITQLHIVGSKGSPPVKLKRTQNFTASDYELLPTFSIDSFLTTLTGLPNLKVLSLVSLGLWGQLPPKIARLYSLEILNVSSNFFYGRIPQEISLLRNLQTLILDDNLFTGSVPDWFSALPVLTVLSLRNNSFSGSLPSSLKTMESLRVLVLSTNQLYGEVPDISSLTNLQILDLENNNLGPQFPILGNKIVKLVLRKNRFSSNIPSEIASCFQLKKLDLSFNRFLGPLSLSLFSLPAIEYLDLGGNKLTGMLSENISCNNGLQFVDISSNLLTGTLPHCLEPNSRGKVVRYAGNCLVNDTQYQHPYLFCKNEALAVGVLPRNGKKKESEKVIFLIGILGVTGGMVVLGLFIWVFIRRSRSRKPIKRSSRRLVIGNALARLPSKVLADARYISQTMSLSALGLPPYRNFSLEELEEATDNFHTSTFMGEGSHDQMYKGILSDGSVVAIRCLKLKQKYSPQTFLPHIELISKIRHRHLVSVLGHCIECYLDDSTVSRLLLIFEYVPYGTLRANVCERMGGEPLSWTQRLAAAIGVARGIEFLHTGVVPGLFDNDLKITNILLDQNHVAKISSYNLPVLANNMKSELGAQGPGSGRKEFDISKREKRRDAADVYNFGIILLEVIMGRAIEAQSEVDTLRDQLQQCVIENQECRRSVADPWITDECVDESLRTAMAIAVRCLCKEHEDRPSIEDVLWNLQFAAQVQDASSQGSDGSPNNTSD</sequence>
<keyword evidence="5" id="KW-0677">Repeat</keyword>
<dbReference type="GO" id="GO:0045088">
    <property type="term" value="P:regulation of innate immune response"/>
    <property type="evidence" value="ECO:0000318"/>
    <property type="project" value="GO_Central"/>
</dbReference>
<keyword evidence="4" id="KW-0732">Signal</keyword>
<evidence type="ECO:0000256" key="10">
    <source>
        <dbReference type="SAM" id="Phobius"/>
    </source>
</evidence>
<dbReference type="OrthoDB" id="676979at2759"/>
<feature type="transmembrane region" description="Helical" evidence="10">
    <location>
        <begin position="7"/>
        <end position="25"/>
    </location>
</feature>
<dbReference type="EMBL" id="KI397628">
    <property type="protein sequence ID" value="ERM93573.1"/>
    <property type="molecule type" value="Genomic_DNA"/>
</dbReference>
<dbReference type="GO" id="GO:0016020">
    <property type="term" value="C:membrane"/>
    <property type="evidence" value="ECO:0007669"/>
    <property type="project" value="UniProtKB-SubCell"/>
</dbReference>
<evidence type="ECO:0000313" key="13">
    <source>
        <dbReference type="Proteomes" id="UP000017836"/>
    </source>
</evidence>
<dbReference type="eggNOG" id="ENOG502QQH1">
    <property type="taxonomic scope" value="Eukaryota"/>
</dbReference>
<dbReference type="InterPro" id="IPR011009">
    <property type="entry name" value="Kinase-like_dom_sf"/>
</dbReference>
<evidence type="ECO:0000256" key="5">
    <source>
        <dbReference type="ARBA" id="ARBA00022737"/>
    </source>
</evidence>
<evidence type="ECO:0000256" key="3">
    <source>
        <dbReference type="ARBA" id="ARBA00022692"/>
    </source>
</evidence>
<dbReference type="FunFam" id="1.10.510.10:FF:000431">
    <property type="entry name" value="Putative inactive leucine-rich repeat receptor-like protein kinase"/>
    <property type="match status" value="1"/>
</dbReference>
<dbReference type="SUPFAM" id="SSF56112">
    <property type="entry name" value="Protein kinase-like (PK-like)"/>
    <property type="match status" value="1"/>
</dbReference>
<name>W1NDY6_AMBTC</name>
<evidence type="ECO:0000256" key="7">
    <source>
        <dbReference type="ARBA" id="ARBA00023136"/>
    </source>
</evidence>
<accession>W1NDY6</accession>
<dbReference type="Gene3D" id="3.80.10.10">
    <property type="entry name" value="Ribonuclease Inhibitor"/>
    <property type="match status" value="2"/>
</dbReference>
<dbReference type="SMART" id="SM00220">
    <property type="entry name" value="S_TKc"/>
    <property type="match status" value="1"/>
</dbReference>
<dbReference type="Gene3D" id="3.30.200.20">
    <property type="entry name" value="Phosphorylase Kinase, domain 1"/>
    <property type="match status" value="1"/>
</dbReference>
<dbReference type="GO" id="GO:0004674">
    <property type="term" value="F:protein serine/threonine kinase activity"/>
    <property type="evidence" value="ECO:0007669"/>
    <property type="project" value="UniProtKB-EC"/>
</dbReference>
<evidence type="ECO:0000256" key="2">
    <source>
        <dbReference type="ARBA" id="ARBA00022614"/>
    </source>
</evidence>
<dbReference type="HOGENOM" id="CLU_000288_108_0_1"/>
<dbReference type="FunFam" id="3.80.10.10:FF:000380">
    <property type="entry name" value="Putative inactive leucine-rich repeat receptor-like protein kinase"/>
    <property type="match status" value="1"/>
</dbReference>
<evidence type="ECO:0000256" key="9">
    <source>
        <dbReference type="ARBA" id="ARBA00023180"/>
    </source>
</evidence>
<keyword evidence="2" id="KW-0433">Leucine-rich repeat</keyword>